<gene>
    <name evidence="3" type="ORF">V5N11_034387</name>
</gene>
<name>A0ABD1C4L5_CARAN</name>
<comment type="caution">
    <text evidence="3">The sequence shown here is derived from an EMBL/GenBank/DDBJ whole genome shotgun (WGS) entry which is preliminary data.</text>
</comment>
<dbReference type="Proteomes" id="UP001558713">
    <property type="component" value="Unassembled WGS sequence"/>
</dbReference>
<sequence length="105" mass="11946">MGIEKGIKPITLPPIGIMSGPIFPWVIRMIRTSRNKRIFENRVAQPEEILTQAIIAAREWQEAQDTPVCSQQNRSQPPRAQISQSKITCKSDAAWREDTKRAEFG</sequence>
<evidence type="ECO:0000256" key="1">
    <source>
        <dbReference type="SAM" id="MobiDB-lite"/>
    </source>
</evidence>
<feature type="compositionally biased region" description="Polar residues" evidence="1">
    <location>
        <begin position="66"/>
        <end position="88"/>
    </location>
</feature>
<evidence type="ECO:0000313" key="3">
    <source>
        <dbReference type="EMBL" id="KAL1224244.1"/>
    </source>
</evidence>
<evidence type="ECO:0000313" key="4">
    <source>
        <dbReference type="Proteomes" id="UP001558713"/>
    </source>
</evidence>
<organism evidence="3 4">
    <name type="scientific">Cardamine amara subsp. amara</name>
    <dbReference type="NCBI Taxonomy" id="228776"/>
    <lineage>
        <taxon>Eukaryota</taxon>
        <taxon>Viridiplantae</taxon>
        <taxon>Streptophyta</taxon>
        <taxon>Embryophyta</taxon>
        <taxon>Tracheophyta</taxon>
        <taxon>Spermatophyta</taxon>
        <taxon>Magnoliopsida</taxon>
        <taxon>eudicotyledons</taxon>
        <taxon>Gunneridae</taxon>
        <taxon>Pentapetalae</taxon>
        <taxon>rosids</taxon>
        <taxon>malvids</taxon>
        <taxon>Brassicales</taxon>
        <taxon>Brassicaceae</taxon>
        <taxon>Cardamineae</taxon>
        <taxon>Cardamine</taxon>
    </lineage>
</organism>
<keyword evidence="2" id="KW-0812">Transmembrane</keyword>
<keyword evidence="2" id="KW-0472">Membrane</keyword>
<keyword evidence="2" id="KW-1133">Transmembrane helix</keyword>
<accession>A0ABD1C4L5</accession>
<keyword evidence="4" id="KW-1185">Reference proteome</keyword>
<feature type="compositionally biased region" description="Basic and acidic residues" evidence="1">
    <location>
        <begin position="93"/>
        <end position="105"/>
    </location>
</feature>
<reference evidence="3 4" key="1">
    <citation type="submission" date="2024-04" db="EMBL/GenBank/DDBJ databases">
        <title>Genome assembly C_amara_ONT_v2.</title>
        <authorList>
            <person name="Yant L."/>
            <person name="Moore C."/>
            <person name="Slenker M."/>
        </authorList>
    </citation>
    <scope>NUCLEOTIDE SEQUENCE [LARGE SCALE GENOMIC DNA]</scope>
    <source>
        <tissue evidence="3">Leaf</tissue>
    </source>
</reference>
<feature type="region of interest" description="Disordered" evidence="1">
    <location>
        <begin position="66"/>
        <end position="105"/>
    </location>
</feature>
<feature type="transmembrane region" description="Helical" evidence="2">
    <location>
        <begin position="6"/>
        <end position="27"/>
    </location>
</feature>
<proteinExistence type="predicted"/>
<protein>
    <submittedName>
        <fullName evidence="3">Uncharacterized protein</fullName>
    </submittedName>
</protein>
<dbReference type="EMBL" id="JBANAX010000057">
    <property type="protein sequence ID" value="KAL1224244.1"/>
    <property type="molecule type" value="Genomic_DNA"/>
</dbReference>
<evidence type="ECO:0000256" key="2">
    <source>
        <dbReference type="SAM" id="Phobius"/>
    </source>
</evidence>
<dbReference type="AlphaFoldDB" id="A0ABD1C4L5"/>